<dbReference type="PANTHER" id="PTHR45623">
    <property type="entry name" value="CHROMODOMAIN-HELICASE-DNA-BINDING PROTEIN 3-RELATED-RELATED"/>
    <property type="match status" value="1"/>
</dbReference>
<proteinExistence type="predicted"/>
<gene>
    <name evidence="4" type="ORF">Kpol_1010p9</name>
</gene>
<dbReference type="GO" id="GO:0034728">
    <property type="term" value="P:nucleosome organization"/>
    <property type="evidence" value="ECO:0007669"/>
    <property type="project" value="TreeGrafter"/>
</dbReference>
<dbReference type="GO" id="GO:0042393">
    <property type="term" value="F:histone binding"/>
    <property type="evidence" value="ECO:0007669"/>
    <property type="project" value="TreeGrafter"/>
</dbReference>
<dbReference type="GO" id="GO:0005634">
    <property type="term" value="C:nucleus"/>
    <property type="evidence" value="ECO:0007669"/>
    <property type="project" value="InterPro"/>
</dbReference>
<dbReference type="InterPro" id="IPR036306">
    <property type="entry name" value="ISWI_HAND-dom_sf"/>
</dbReference>
<dbReference type="PhylomeDB" id="A7TIF7"/>
<organism evidence="5">
    <name type="scientific">Vanderwaltozyma polyspora (strain ATCC 22028 / DSM 70294 / BCRC 21397 / CBS 2163 / NBRC 10782 / NRRL Y-8283 / UCD 57-17)</name>
    <name type="common">Kluyveromyces polysporus</name>
    <dbReference type="NCBI Taxonomy" id="436907"/>
    <lineage>
        <taxon>Eukaryota</taxon>
        <taxon>Fungi</taxon>
        <taxon>Dikarya</taxon>
        <taxon>Ascomycota</taxon>
        <taxon>Saccharomycotina</taxon>
        <taxon>Saccharomycetes</taxon>
        <taxon>Saccharomycetales</taxon>
        <taxon>Saccharomycetaceae</taxon>
        <taxon>Vanderwaltozyma</taxon>
    </lineage>
</organism>
<feature type="compositionally biased region" description="Basic residues" evidence="2">
    <location>
        <begin position="356"/>
        <end position="365"/>
    </location>
</feature>
<dbReference type="KEGG" id="vpo:Kpol_1010p9"/>
<feature type="compositionally biased region" description="Polar residues" evidence="2">
    <location>
        <begin position="336"/>
        <end position="355"/>
    </location>
</feature>
<dbReference type="Proteomes" id="UP000000267">
    <property type="component" value="Unassembled WGS sequence"/>
</dbReference>
<protein>
    <recommendedName>
        <fullName evidence="3">SANT domain-containing protein</fullName>
    </recommendedName>
</protein>
<dbReference type="Gene3D" id="1.10.10.60">
    <property type="entry name" value="Homeodomain-like"/>
    <property type="match status" value="2"/>
</dbReference>
<evidence type="ECO:0000256" key="2">
    <source>
        <dbReference type="SAM" id="MobiDB-lite"/>
    </source>
</evidence>
<accession>A7TIF7</accession>
<feature type="non-terminal residue" evidence="4">
    <location>
        <position position="1"/>
    </location>
</feature>
<feature type="region of interest" description="Disordered" evidence="2">
    <location>
        <begin position="1"/>
        <end position="20"/>
    </location>
</feature>
<keyword evidence="5" id="KW-1185">Reference proteome</keyword>
<dbReference type="RefSeq" id="XP_001645753.1">
    <property type="nucleotide sequence ID" value="XM_001645703.1"/>
</dbReference>
<dbReference type="GO" id="GO:0031491">
    <property type="term" value="F:nucleosome binding"/>
    <property type="evidence" value="ECO:0007669"/>
    <property type="project" value="InterPro"/>
</dbReference>
<dbReference type="eggNOG" id="KOG0385">
    <property type="taxonomic scope" value="Eukaryota"/>
</dbReference>
<dbReference type="PANTHER" id="PTHR45623:SF49">
    <property type="entry name" value="SWI_SNF-RELATED MATRIX-ASSOCIATED ACTIN-DEPENDENT REGULATOR OF CHROMATIN SUBFAMILY A MEMBER 5"/>
    <property type="match status" value="1"/>
</dbReference>
<evidence type="ECO:0000313" key="5">
    <source>
        <dbReference type="Proteomes" id="UP000000267"/>
    </source>
</evidence>
<dbReference type="GeneID" id="5546144"/>
<dbReference type="SUPFAM" id="SSF46689">
    <property type="entry name" value="Homeodomain-like"/>
    <property type="match status" value="2"/>
</dbReference>
<dbReference type="AlphaFoldDB" id="A7TIF7"/>
<feature type="domain" description="SANT" evidence="3">
    <location>
        <begin position="143"/>
        <end position="195"/>
    </location>
</feature>
<dbReference type="Pfam" id="PF09110">
    <property type="entry name" value="HAND"/>
    <property type="match status" value="1"/>
</dbReference>
<dbReference type="STRING" id="436907.A7TIF7"/>
<keyword evidence="1" id="KW-0539">Nucleus</keyword>
<dbReference type="EMBL" id="DS480396">
    <property type="protein sequence ID" value="EDO17895.1"/>
    <property type="molecule type" value="Genomic_DNA"/>
</dbReference>
<dbReference type="InterPro" id="IPR001005">
    <property type="entry name" value="SANT/Myb"/>
</dbReference>
<evidence type="ECO:0000259" key="3">
    <source>
        <dbReference type="PROSITE" id="PS51293"/>
    </source>
</evidence>
<dbReference type="SMART" id="SM00717">
    <property type="entry name" value="SANT"/>
    <property type="match status" value="1"/>
</dbReference>
<reference evidence="4 5" key="1">
    <citation type="journal article" date="2007" name="Proc. Natl. Acad. Sci. U.S.A.">
        <title>Independent sorting-out of thousands of duplicated gene pairs in two yeast species descended from a whole-genome duplication.</title>
        <authorList>
            <person name="Scannell D.R."/>
            <person name="Frank A.C."/>
            <person name="Conant G.C."/>
            <person name="Byrne K.P."/>
            <person name="Woolfit M."/>
            <person name="Wolfe K.H."/>
        </authorList>
    </citation>
    <scope>NUCLEOTIDE SEQUENCE [LARGE SCALE GENOMIC DNA]</scope>
    <source>
        <strain evidence="5">ATCC 22028 / DSM 70294 / BCRC 21397 / CBS 2163 / NBRC 10782 / NRRL Y-8283 / UCD 57-17</strain>
    </source>
</reference>
<dbReference type="InterPro" id="IPR015195">
    <property type="entry name" value="SLIDE"/>
</dbReference>
<dbReference type="OMA" id="GWINPSK"/>
<dbReference type="GO" id="GO:0140658">
    <property type="term" value="F:ATP-dependent chromatin remodeler activity"/>
    <property type="evidence" value="ECO:0007669"/>
    <property type="project" value="TreeGrafter"/>
</dbReference>
<dbReference type="CDD" id="cd00167">
    <property type="entry name" value="SANT"/>
    <property type="match status" value="1"/>
</dbReference>
<evidence type="ECO:0000256" key="1">
    <source>
        <dbReference type="ARBA" id="ARBA00023242"/>
    </source>
</evidence>
<dbReference type="OrthoDB" id="5857104at2759"/>
<dbReference type="GO" id="GO:0006355">
    <property type="term" value="P:regulation of DNA-templated transcription"/>
    <property type="evidence" value="ECO:0007669"/>
    <property type="project" value="UniProtKB-ARBA"/>
</dbReference>
<dbReference type="GO" id="GO:0000785">
    <property type="term" value="C:chromatin"/>
    <property type="evidence" value="ECO:0007669"/>
    <property type="project" value="TreeGrafter"/>
</dbReference>
<dbReference type="InParanoid" id="A7TIF7"/>
<dbReference type="SUPFAM" id="SSF101224">
    <property type="entry name" value="HAND domain of the nucleosome remodeling ATPase ISWI"/>
    <property type="match status" value="1"/>
</dbReference>
<dbReference type="InterPro" id="IPR009057">
    <property type="entry name" value="Homeodomain-like_sf"/>
</dbReference>
<dbReference type="PROSITE" id="PS51293">
    <property type="entry name" value="SANT"/>
    <property type="match status" value="1"/>
</dbReference>
<dbReference type="Pfam" id="PF09111">
    <property type="entry name" value="SLIDE"/>
    <property type="match status" value="1"/>
</dbReference>
<dbReference type="InterPro" id="IPR015194">
    <property type="entry name" value="ISWI_HAND-dom"/>
</dbReference>
<feature type="region of interest" description="Disordered" evidence="2">
    <location>
        <begin position="319"/>
        <end position="365"/>
    </location>
</feature>
<sequence>PEKKFEWINPSRRERRREQQTYSVDDYYKDIIGNSKSKEKAAVQSKVPKAPKFIHGQDFQFFPKELEALQEKEQLYYKKKVNYKVSAYDVGATGSDDEYDSQADDQSDTKSVKEKIKELKEKIENAPEFTEEDEREKQRLLSESFTNWNKREFFAFISACTKYGTDNIEVIKKSIDTKTPEEVEAYFTVFWKRYSEINGYEKYLANIEAGMKKNERLKLQEILVKKKVEQYQYPLHQMVIQYPPNNARRTYNSLEDKFILTIINKYGLFDEKLCEKLKQEIMVSKLFTFDWFIKSRSLHELSKRVNTLLSLITREHEAPETLKKKRKQPSGREETPSSQTATPFVGQSLNENGINHNKKVKVTPE</sequence>
<dbReference type="GO" id="GO:0003677">
    <property type="term" value="F:DNA binding"/>
    <property type="evidence" value="ECO:0007669"/>
    <property type="project" value="InterPro"/>
</dbReference>
<name>A7TIF7_VANPO</name>
<dbReference type="HOGENOM" id="CLU_759846_0_0_1"/>
<dbReference type="GO" id="GO:0016887">
    <property type="term" value="F:ATP hydrolysis activity"/>
    <property type="evidence" value="ECO:0007669"/>
    <property type="project" value="TreeGrafter"/>
</dbReference>
<dbReference type="Gene3D" id="1.10.1040.30">
    <property type="entry name" value="ISWI, HAND domain"/>
    <property type="match status" value="1"/>
</dbReference>
<dbReference type="InterPro" id="IPR017884">
    <property type="entry name" value="SANT_dom"/>
</dbReference>
<evidence type="ECO:0000313" key="4">
    <source>
        <dbReference type="EMBL" id="EDO17895.1"/>
    </source>
</evidence>